<feature type="compositionally biased region" description="Polar residues" evidence="1">
    <location>
        <begin position="1020"/>
        <end position="1035"/>
    </location>
</feature>
<accession>A0A368SU98</accession>
<dbReference type="PANTHER" id="PTHR45979:SF30">
    <property type="entry name" value="NUCLEOTIDYLTRANSFERASE"/>
    <property type="match status" value="1"/>
</dbReference>
<evidence type="ECO:0000259" key="2">
    <source>
        <dbReference type="Pfam" id="PF22600"/>
    </source>
</evidence>
<feature type="domain" description="Poly(A) RNA polymerase mitochondrial-like central palm" evidence="2">
    <location>
        <begin position="33"/>
        <end position="153"/>
    </location>
</feature>
<feature type="compositionally biased region" description="Basic and acidic residues" evidence="1">
    <location>
        <begin position="537"/>
        <end position="553"/>
    </location>
</feature>
<dbReference type="Gene3D" id="1.10.1410.10">
    <property type="match status" value="1"/>
</dbReference>
<dbReference type="InterPro" id="IPR058921">
    <property type="entry name" value="PAP/OAS1-rel"/>
</dbReference>
<dbReference type="Pfam" id="PF22600">
    <property type="entry name" value="MTPAP-like_central"/>
    <property type="match status" value="1"/>
</dbReference>
<organism evidence="4">
    <name type="scientific">Setaria italica</name>
    <name type="common">Foxtail millet</name>
    <name type="synonym">Panicum italicum</name>
    <dbReference type="NCBI Taxonomy" id="4555"/>
    <lineage>
        <taxon>Eukaryota</taxon>
        <taxon>Viridiplantae</taxon>
        <taxon>Streptophyta</taxon>
        <taxon>Embryophyta</taxon>
        <taxon>Tracheophyta</taxon>
        <taxon>Spermatophyta</taxon>
        <taxon>Magnoliopsida</taxon>
        <taxon>Liliopsida</taxon>
        <taxon>Poales</taxon>
        <taxon>Poaceae</taxon>
        <taxon>PACMAD clade</taxon>
        <taxon>Panicoideae</taxon>
        <taxon>Panicodae</taxon>
        <taxon>Paniceae</taxon>
        <taxon>Cenchrinae</taxon>
        <taxon>Setaria</taxon>
    </lineage>
</organism>
<reference evidence="4" key="1">
    <citation type="journal article" date="2012" name="Nat. Biotechnol.">
        <title>Reference genome sequence of the model plant Setaria.</title>
        <authorList>
            <person name="Bennetzen J.L."/>
            <person name="Schmutz J."/>
            <person name="Wang H."/>
            <person name="Percifield R."/>
            <person name="Hawkins J."/>
            <person name="Pontaroli A.C."/>
            <person name="Estep M."/>
            <person name="Feng L."/>
            <person name="Vaughn J.N."/>
            <person name="Grimwood J."/>
            <person name="Jenkins J."/>
            <person name="Barry K."/>
            <person name="Lindquist E."/>
            <person name="Hellsten U."/>
            <person name="Deshpande S."/>
            <person name="Wang X."/>
            <person name="Wu X."/>
            <person name="Mitros T."/>
            <person name="Triplett J."/>
            <person name="Yang X."/>
            <person name="Ye C.Y."/>
            <person name="Mauro-Herrera M."/>
            <person name="Wang L."/>
            <person name="Li P."/>
            <person name="Sharma M."/>
            <person name="Sharma R."/>
            <person name="Ronald P.C."/>
            <person name="Panaud O."/>
            <person name="Kellogg E.A."/>
            <person name="Brutnell T.P."/>
            <person name="Doust A.N."/>
            <person name="Tuskan G.A."/>
            <person name="Rokhsar D."/>
            <person name="Devos K.M."/>
        </authorList>
    </citation>
    <scope>NUCLEOTIDE SEQUENCE [LARGE SCALE GENOMIC DNA]</scope>
    <source>
        <strain evidence="4">Yugu1</strain>
    </source>
</reference>
<dbReference type="Gene3D" id="3.30.460.10">
    <property type="entry name" value="Beta Polymerase, domain 2"/>
    <property type="match status" value="1"/>
</dbReference>
<sequence>MGMVPNGLLPNASTGVTRRLDPERWAVAEGRTAELIARIQPNAHSEGRRLAVYHYVQRLIMNCLSCQVFTFGSVPLKTYLPDGDIDVTAFSNSDELKEIWANLVRDALEREEKSENSEFHVKEVQYIQAEVKIIKCLVENIAVDISFNQVGGLCTLCFLEEVDNLISRNHLFKRSIILIKAWCYYESRILGAHHGLISTYALETLVLYIFHIFNNSFTGPLEVMYRFLEFFSNFDWEKFCLSLRGPVPISSLPDMTAEPPLMDSGELLLDKSFLDNCSTAYGVVPRTQENQGRPFVSKHFNVIDPLRANNNLGRSVSKGNFFRIRSAFAYGAKRLGKLLECPKQDLITELNQFFTNTWIRHGSGSRPDVQPQKVVPSVASNSHSNDITKSSQDEPVSSLSSSSHPSAKAVSDSNSVSSSYREDNGCVMNGERPSVSESSDMRHDEQFLVNLMDSVKLHGSNGQIQLPMQLPSHLSVAHSPLLAPTTFLQKHLAGVRPPNLTGAPWLPNMQFLHGLVTPTAQYIHNPTLAPSVEDGSESEKPTTSDANHDTDKTWHQYGIGYSKQFDPEARDPHIYDIDGKERPSFPNGVHGAPLERQMEFTLENNGADDETYNSMFQNQTSREGNVDYSKRSGFVNVPSSHGSSSRGKALDASSWDEVSVNTTRSSRNKWGKEPGFAAPATSTHSKTGGQMGNANDHLPTEVDNGPRNGTVVPIINEASEIVAGSDSFSTQTRTSAPFLFGSPQQRQADKSGLTFVPTGTPVPFVVLPFIPGNSDGSGPQFERNEGIDQLSAKIACQNFCSLSDVHQPDSGATSTASISTMTEPSGEHKPDILKGDLVNHWYNLQYARLCQNARSLGPVLYPFPVPPMYLQGHAPWDGPGGPVAPNVNWTQMIGPGQRVFPVMPLQPAAERGTGVFQHYGEDAPRYRGGTGTYMPNPKVPFRDRHSNSRNYRGGYNGDRSDYSDKEGSWINSKQRNPNRSYGRSQSERSGMRSDRQANDESQSDRQRRTFRNDSYRHEASSQYLVQGQSFGSASSMRKPGNIAHGVYTPQSPASNGAGALSGPPGPPFFIVYSYEPGANHGPSTSEPIEFGSLGPLPAADGDDIPRSTRQVMPNGFYGQRRGPYRGGSSHSSPDQPSSPQPRR</sequence>
<feature type="region of interest" description="Disordered" evidence="1">
    <location>
        <begin position="526"/>
        <end position="553"/>
    </location>
</feature>
<reference evidence="4" key="2">
    <citation type="submission" date="2015-07" db="EMBL/GenBank/DDBJ databases">
        <authorList>
            <person name="Noorani M."/>
        </authorList>
    </citation>
    <scope>NUCLEOTIDE SEQUENCE</scope>
    <source>
        <strain evidence="4">Yugu1</strain>
    </source>
</reference>
<dbReference type="InterPro" id="IPR043519">
    <property type="entry name" value="NT_sf"/>
</dbReference>
<feature type="region of interest" description="Disordered" evidence="1">
    <location>
        <begin position="363"/>
        <end position="441"/>
    </location>
</feature>
<dbReference type="Pfam" id="PF26180">
    <property type="entry name" value="PAP-OAS1"/>
    <property type="match status" value="1"/>
</dbReference>
<evidence type="ECO:0000259" key="3">
    <source>
        <dbReference type="Pfam" id="PF26180"/>
    </source>
</evidence>
<feature type="compositionally biased region" description="Polar residues" evidence="1">
    <location>
        <begin position="637"/>
        <end position="646"/>
    </location>
</feature>
<feature type="compositionally biased region" description="Basic and acidic residues" evidence="1">
    <location>
        <begin position="958"/>
        <end position="967"/>
    </location>
</feature>
<dbReference type="STRING" id="4555.A0A368SU98"/>
<protein>
    <recommendedName>
        <fullName evidence="5">Polymerase nucleotidyl transferase domain-containing protein</fullName>
    </recommendedName>
</protein>
<dbReference type="PANTHER" id="PTHR45979">
    <property type="entry name" value="PAP/OAS1 SUBSTRATE-BINDING DOMAIN SUPERFAMILY"/>
    <property type="match status" value="1"/>
</dbReference>
<evidence type="ECO:0000256" key="1">
    <source>
        <dbReference type="SAM" id="MobiDB-lite"/>
    </source>
</evidence>
<feature type="region of interest" description="Disordered" evidence="1">
    <location>
        <begin position="809"/>
        <end position="829"/>
    </location>
</feature>
<dbReference type="OrthoDB" id="273917at2759"/>
<evidence type="ECO:0000313" key="4">
    <source>
        <dbReference type="EMBL" id="RCV45969.1"/>
    </source>
</evidence>
<feature type="domain" description="PAP/OAS1 substrate-binding-related" evidence="3">
    <location>
        <begin position="166"/>
        <end position="358"/>
    </location>
</feature>
<dbReference type="SUPFAM" id="SSF81301">
    <property type="entry name" value="Nucleotidyltransferase"/>
    <property type="match status" value="1"/>
</dbReference>
<dbReference type="AlphaFoldDB" id="A0A368SU98"/>
<dbReference type="SUPFAM" id="SSF81631">
    <property type="entry name" value="PAP/OAS1 substrate-binding domain"/>
    <property type="match status" value="1"/>
</dbReference>
<dbReference type="CDD" id="cd05402">
    <property type="entry name" value="NT_PAP_TUTase"/>
    <property type="match status" value="1"/>
</dbReference>
<feature type="region of interest" description="Disordered" evidence="1">
    <location>
        <begin position="919"/>
        <end position="1049"/>
    </location>
</feature>
<evidence type="ECO:0008006" key="5">
    <source>
        <dbReference type="Google" id="ProtNLM"/>
    </source>
</evidence>
<feature type="region of interest" description="Disordered" evidence="1">
    <location>
        <begin position="637"/>
        <end position="689"/>
    </location>
</feature>
<feature type="compositionally biased region" description="Polar residues" evidence="1">
    <location>
        <begin position="969"/>
        <end position="984"/>
    </location>
</feature>
<dbReference type="InterPro" id="IPR058920">
    <property type="entry name" value="PAP-OAS1-bd-rel"/>
</dbReference>
<proteinExistence type="predicted"/>
<dbReference type="InterPro" id="IPR054708">
    <property type="entry name" value="MTPAP-like_central"/>
</dbReference>
<feature type="region of interest" description="Disordered" evidence="1">
    <location>
        <begin position="1080"/>
        <end position="1143"/>
    </location>
</feature>
<feature type="compositionally biased region" description="Polar residues" evidence="1">
    <location>
        <begin position="378"/>
        <end position="389"/>
    </location>
</feature>
<gene>
    <name evidence="4" type="ORF">SETIT_9G495300v2</name>
</gene>
<feature type="compositionally biased region" description="Low complexity" evidence="1">
    <location>
        <begin position="393"/>
        <end position="419"/>
    </location>
</feature>
<feature type="compositionally biased region" description="Basic and acidic residues" evidence="1">
    <location>
        <begin position="985"/>
        <end position="1019"/>
    </location>
</feature>
<dbReference type="KEGG" id="sita:101756225"/>
<dbReference type="EMBL" id="CM003536">
    <property type="protein sequence ID" value="RCV45969.1"/>
    <property type="molecule type" value="Genomic_DNA"/>
</dbReference>
<feature type="compositionally biased region" description="Polar residues" evidence="1">
    <location>
        <begin position="810"/>
        <end position="823"/>
    </location>
</feature>
<name>A0A368SU98_SETIT</name>